<accession>A0ABY7IZ66</accession>
<keyword evidence="2" id="KW-1185">Reference proteome</keyword>
<proteinExistence type="predicted"/>
<protein>
    <submittedName>
        <fullName evidence="1">Uncharacterized protein</fullName>
    </submittedName>
</protein>
<name>A0ABY7IZ66_STRNI</name>
<organism evidence="1 2">
    <name type="scientific">Streptomyces nigrescens</name>
    <dbReference type="NCBI Taxonomy" id="1920"/>
    <lineage>
        <taxon>Bacteria</taxon>
        <taxon>Bacillati</taxon>
        <taxon>Actinomycetota</taxon>
        <taxon>Actinomycetes</taxon>
        <taxon>Kitasatosporales</taxon>
        <taxon>Streptomycetaceae</taxon>
        <taxon>Streptomyces</taxon>
    </lineage>
</organism>
<dbReference type="RefSeq" id="WP_277411106.1">
    <property type="nucleotide sequence ID" value="NZ_CP114203.1"/>
</dbReference>
<evidence type="ECO:0000313" key="2">
    <source>
        <dbReference type="Proteomes" id="UP001210169"/>
    </source>
</evidence>
<sequence>MPHQLTAVETIEVQEDHTEAHDLAQIMTRTLPEAGMDRMTSARVEEVLAVPALTAHI</sequence>
<gene>
    <name evidence="1" type="ORF">STRNI_002198</name>
</gene>
<evidence type="ECO:0000313" key="1">
    <source>
        <dbReference type="EMBL" id="WAU03985.1"/>
    </source>
</evidence>
<dbReference type="EMBL" id="CP114203">
    <property type="protein sequence ID" value="WAU03985.1"/>
    <property type="molecule type" value="Genomic_DNA"/>
</dbReference>
<dbReference type="GeneID" id="301331379"/>
<reference evidence="1 2" key="1">
    <citation type="submission" date="2022-12" db="EMBL/GenBank/DDBJ databases">
        <authorList>
            <person name="Ruckert C."/>
            <person name="Busche T."/>
            <person name="Kalinowski J."/>
            <person name="Wittmann C."/>
        </authorList>
    </citation>
    <scope>NUCLEOTIDE SEQUENCE [LARGE SCALE GENOMIC DNA]</scope>
    <source>
        <strain evidence="1 2">DSM 40276</strain>
    </source>
</reference>
<dbReference type="Proteomes" id="UP001210169">
    <property type="component" value="Chromosome"/>
</dbReference>